<feature type="region of interest" description="Disordered" evidence="1">
    <location>
        <begin position="453"/>
        <end position="492"/>
    </location>
</feature>
<evidence type="ECO:0000313" key="2">
    <source>
        <dbReference type="EMBL" id="TYP69852.1"/>
    </source>
</evidence>
<evidence type="ECO:0000313" key="3">
    <source>
        <dbReference type="Proteomes" id="UP000323257"/>
    </source>
</evidence>
<dbReference type="PANTHER" id="PTHR45947">
    <property type="entry name" value="SULFOQUINOVOSYL TRANSFERASE SQD2"/>
    <property type="match status" value="1"/>
</dbReference>
<sequence>MPMKPKMLVFSHICSPQYVTGAEKLLVFMLRELKPYFSCTLVVPAEGVIAQQARELGITVIHHDVPIVVPLYLALPHLMGEIETYQRSEAWPALIELIRREQPDVALVNTTVHPLPAIAAKMLGIPVIWSVMEAIRFTPHTPNSAALIEHCADLVVGISDATLAPLRTPGLLPKSIIIPPSWEPEVLHPESWPEFRAQRRAALGVADHQKLVGYISSSIFEAKGLDHFMHMAVEVAERFPDAIFLIVGNPTDPAYFEQCLDVARAKDLMSRFRWIRFEENVETIYPAMDVTVIPSTTAEGFGMTALEAMVFGRPVVLYGSGGLAEIAGATGNGVYMANTGDTGGLFTRVCGLLGDPARLAAAGAHNASASRIAFGIEVYRRRIVQLVGLLAGRGVLPPAPVKGSRDVVYRFENGVLRPYRTVEALRADGFAFEQVREVSDLLIDLLPKGAPIGAPPARKRRKLSRALGRRRAALRARRRRGRRRPARRSRVLRRRARRIGAVRVRQRRGRRARKPRR</sequence>
<dbReference type="PANTHER" id="PTHR45947:SF3">
    <property type="entry name" value="SULFOQUINOVOSYL TRANSFERASE SQD2"/>
    <property type="match status" value="1"/>
</dbReference>
<feature type="region of interest" description="Disordered" evidence="1">
    <location>
        <begin position="498"/>
        <end position="517"/>
    </location>
</feature>
<dbReference type="Pfam" id="PF13692">
    <property type="entry name" value="Glyco_trans_1_4"/>
    <property type="match status" value="1"/>
</dbReference>
<dbReference type="InterPro" id="IPR050194">
    <property type="entry name" value="Glycosyltransferase_grp1"/>
</dbReference>
<gene>
    <name evidence="2" type="ORF">BCM02_113185</name>
</gene>
<reference evidence="2 3" key="1">
    <citation type="submission" date="2019-07" db="EMBL/GenBank/DDBJ databases">
        <title>Genomic Encyclopedia of Type Strains, Phase III (KMG-III): the genomes of soil and plant-associated and newly described type strains.</title>
        <authorList>
            <person name="Whitman W."/>
        </authorList>
    </citation>
    <scope>NUCLEOTIDE SEQUENCE [LARGE SCALE GENOMIC DNA]</scope>
    <source>
        <strain evidence="2 3">BL24</strain>
    </source>
</reference>
<protein>
    <submittedName>
        <fullName evidence="2">Glycosyltransferase involved in cell wall biosynthesis</fullName>
    </submittedName>
</protein>
<keyword evidence="3" id="KW-1185">Reference proteome</keyword>
<dbReference type="AlphaFoldDB" id="A0A5S5BUG3"/>
<dbReference type="OrthoDB" id="2547319at2"/>
<accession>A0A5S5BUG3</accession>
<organism evidence="2 3">
    <name type="scientific">Paenibacillus methanolicus</name>
    <dbReference type="NCBI Taxonomy" id="582686"/>
    <lineage>
        <taxon>Bacteria</taxon>
        <taxon>Bacillati</taxon>
        <taxon>Bacillota</taxon>
        <taxon>Bacilli</taxon>
        <taxon>Bacillales</taxon>
        <taxon>Paenibacillaceae</taxon>
        <taxon>Paenibacillus</taxon>
    </lineage>
</organism>
<name>A0A5S5BUG3_9BACL</name>
<dbReference type="GO" id="GO:0016757">
    <property type="term" value="F:glycosyltransferase activity"/>
    <property type="evidence" value="ECO:0007669"/>
    <property type="project" value="TreeGrafter"/>
</dbReference>
<dbReference type="SUPFAM" id="SSF53756">
    <property type="entry name" value="UDP-Glycosyltransferase/glycogen phosphorylase"/>
    <property type="match status" value="1"/>
</dbReference>
<dbReference type="RefSeq" id="WP_148932840.1">
    <property type="nucleotide sequence ID" value="NZ_VNHS01000013.1"/>
</dbReference>
<feature type="compositionally biased region" description="Basic residues" evidence="1">
    <location>
        <begin position="457"/>
        <end position="492"/>
    </location>
</feature>
<proteinExistence type="predicted"/>
<dbReference type="EMBL" id="VNHS01000013">
    <property type="protein sequence ID" value="TYP69852.1"/>
    <property type="molecule type" value="Genomic_DNA"/>
</dbReference>
<comment type="caution">
    <text evidence="2">The sequence shown here is derived from an EMBL/GenBank/DDBJ whole genome shotgun (WGS) entry which is preliminary data.</text>
</comment>
<dbReference type="Gene3D" id="3.40.50.2000">
    <property type="entry name" value="Glycogen Phosphorylase B"/>
    <property type="match status" value="2"/>
</dbReference>
<dbReference type="Proteomes" id="UP000323257">
    <property type="component" value="Unassembled WGS sequence"/>
</dbReference>
<evidence type="ECO:0000256" key="1">
    <source>
        <dbReference type="SAM" id="MobiDB-lite"/>
    </source>
</evidence>
<keyword evidence="2" id="KW-0808">Transferase</keyword>